<comment type="similarity">
    <text evidence="3 10">Belongs to the glycosyl hydrolase 3 family.</text>
</comment>
<dbReference type="InterPro" id="IPR036881">
    <property type="entry name" value="Glyco_hydro_3_C_sf"/>
</dbReference>
<dbReference type="PANTHER" id="PTHR42715">
    <property type="entry name" value="BETA-GLUCOSIDASE"/>
    <property type="match status" value="1"/>
</dbReference>
<dbReference type="GO" id="GO:0008422">
    <property type="term" value="F:beta-glucosidase activity"/>
    <property type="evidence" value="ECO:0007669"/>
    <property type="project" value="UniProtKB-EC"/>
</dbReference>
<protein>
    <recommendedName>
        <fullName evidence="4 10">beta-glucosidase</fullName>
        <ecNumber evidence="4 10">3.2.1.21</ecNumber>
    </recommendedName>
</protein>
<comment type="caution">
    <text evidence="12">The sequence shown here is derived from an EMBL/GenBank/DDBJ whole genome shotgun (WGS) entry which is preliminary data.</text>
</comment>
<dbReference type="EMBL" id="CABFNQ020000736">
    <property type="protein sequence ID" value="CAH0028747.1"/>
    <property type="molecule type" value="Genomic_DNA"/>
</dbReference>
<dbReference type="InterPro" id="IPR019800">
    <property type="entry name" value="Glyco_hydro_3_AS"/>
</dbReference>
<dbReference type="Gene3D" id="2.60.40.10">
    <property type="entry name" value="Immunoglobulins"/>
    <property type="match status" value="1"/>
</dbReference>
<dbReference type="InterPro" id="IPR026891">
    <property type="entry name" value="Fn3-like"/>
</dbReference>
<evidence type="ECO:0000256" key="3">
    <source>
        <dbReference type="ARBA" id="ARBA00005336"/>
    </source>
</evidence>
<dbReference type="InterPro" id="IPR013783">
    <property type="entry name" value="Ig-like_fold"/>
</dbReference>
<evidence type="ECO:0000256" key="7">
    <source>
        <dbReference type="ARBA" id="ARBA00023277"/>
    </source>
</evidence>
<evidence type="ECO:0000256" key="10">
    <source>
        <dbReference type="RuleBase" id="RU361161"/>
    </source>
</evidence>
<dbReference type="InterPro" id="IPR001764">
    <property type="entry name" value="Glyco_hydro_3_N"/>
</dbReference>
<dbReference type="InterPro" id="IPR017853">
    <property type="entry name" value="GH"/>
</dbReference>
<evidence type="ECO:0000256" key="2">
    <source>
        <dbReference type="ARBA" id="ARBA00004987"/>
    </source>
</evidence>
<dbReference type="EC" id="3.2.1.21" evidence="4 10"/>
<dbReference type="PRINTS" id="PR00133">
    <property type="entry name" value="GLHYDRLASE3"/>
</dbReference>
<gene>
    <name evidence="12" type="ORF">CRHIZ90672A_00014302</name>
</gene>
<dbReference type="SUPFAM" id="SSF51445">
    <property type="entry name" value="(Trans)glycosidases"/>
    <property type="match status" value="1"/>
</dbReference>
<evidence type="ECO:0000256" key="8">
    <source>
        <dbReference type="ARBA" id="ARBA00023295"/>
    </source>
</evidence>
<comment type="catalytic activity">
    <reaction evidence="1 10">
        <text>Hydrolysis of terminal, non-reducing beta-D-glucosyl residues with release of beta-D-glucose.</text>
        <dbReference type="EC" id="3.2.1.21"/>
    </reaction>
</comment>
<dbReference type="Pfam" id="PF00933">
    <property type="entry name" value="Glyco_hydro_3"/>
    <property type="match status" value="1"/>
</dbReference>
<dbReference type="AlphaFoldDB" id="A0A9N9VSK1"/>
<dbReference type="Pfam" id="PF14310">
    <property type="entry name" value="Fn3-like"/>
    <property type="match status" value="1"/>
</dbReference>
<sequence>MEDQKVHSEAQAIVQKMTIEDKAAFLTGHRMWRTHSLDHLGVRALVMTDGTHGVRYSIPQIDEDQPAGQDFEAFLSMVNRKANEVEVAWGTMKPATCFPNGSSVACSWDVDLAFEMGAALGLECRAFGIDLLLGPGVNIRRTPLGGRVYEYLSEDPILTGDLAASLIKGVQSRGVGASIKHFACNNNEVERTTMNNIVDSRALREIYLLGYQRAIKKSDPWTVMSSYNRLNGVQVAENPWLLNTVLRDEWGYKGLVMSDWHGIKDRPASVAAGNDLDMPESKSRHEDLLTAMKSGDLSMEAVDLSCQRLIELVRRCEQGSKIAVPALDADAHHQLARNIAGSSNVLLKNYGGILPLRPEHVKSIAVIGEGAVEAVIQGSGCATTAPTQVDVPLDEIRALAGQAQISHYRGTGSQDASNEAIAGARAAEVAIVFVNTEVGWDGEGSDRQTLALGVGQDELVKAVAAANRNTVVVVSSPDAVAMPWIDNVAAVLATFFSGQAMGGAVADILFGVVNPSGKLTTSFPRALEDIPGYLHYPGENGEHIYSEGLFVGYRTYNTCNIDLLFPFGYGLSFSTFEYSGMAVSQSTILDGDTVKVSFNITNTSGVTGSEVTQVYARYGKPRVRRPRHELKGFTKTVVPAGETVKVDISIDADDLRYYDTLRKMWILDNDDIIIEVGASSRDIKLHSQVSTRSPIARYREILWDTQPQIILETPVAREKFRAYLSGRLSITDDEAEKMLIHCGSSFFGLVTTLDRRLRQRFPATEIQALLDDINSEIKANEAAGILDAQ</sequence>
<dbReference type="SUPFAM" id="SSF52279">
    <property type="entry name" value="Beta-D-glucan exohydrolase, C-terminal domain"/>
    <property type="match status" value="1"/>
</dbReference>
<evidence type="ECO:0000313" key="13">
    <source>
        <dbReference type="Proteomes" id="UP000696573"/>
    </source>
</evidence>
<evidence type="ECO:0000256" key="5">
    <source>
        <dbReference type="ARBA" id="ARBA00022801"/>
    </source>
</evidence>
<dbReference type="Gene3D" id="3.40.50.1700">
    <property type="entry name" value="Glycoside hydrolase family 3 C-terminal domain"/>
    <property type="match status" value="1"/>
</dbReference>
<keyword evidence="5 10" id="KW-0378">Hydrolase</keyword>
<name>A0A9N9VSK1_9HYPO</name>
<dbReference type="GO" id="GO:0000272">
    <property type="term" value="P:polysaccharide catabolic process"/>
    <property type="evidence" value="ECO:0007669"/>
    <property type="project" value="UniProtKB-KW"/>
</dbReference>
<proteinExistence type="inferred from homology"/>
<keyword evidence="13" id="KW-1185">Reference proteome</keyword>
<evidence type="ECO:0000256" key="9">
    <source>
        <dbReference type="ARBA" id="ARBA00023326"/>
    </source>
</evidence>
<evidence type="ECO:0000259" key="11">
    <source>
        <dbReference type="SMART" id="SM01217"/>
    </source>
</evidence>
<comment type="pathway">
    <text evidence="2 10">Glycan metabolism; cellulose degradation.</text>
</comment>
<dbReference type="SMART" id="SM01217">
    <property type="entry name" value="Fn3_like"/>
    <property type="match status" value="1"/>
</dbReference>
<feature type="domain" description="Fibronectin type III-like" evidence="11">
    <location>
        <begin position="610"/>
        <end position="680"/>
    </location>
</feature>
<evidence type="ECO:0000256" key="6">
    <source>
        <dbReference type="ARBA" id="ARBA00023180"/>
    </source>
</evidence>
<keyword evidence="9 10" id="KW-0624">Polysaccharide degradation</keyword>
<evidence type="ECO:0000313" key="12">
    <source>
        <dbReference type="EMBL" id="CAH0028747.1"/>
    </source>
</evidence>
<dbReference type="PROSITE" id="PS00775">
    <property type="entry name" value="GLYCOSYL_HYDROL_F3"/>
    <property type="match status" value="1"/>
</dbReference>
<dbReference type="FunFam" id="2.60.40.10:FF:000495">
    <property type="entry name" value="Periplasmic beta-glucosidase"/>
    <property type="match status" value="1"/>
</dbReference>
<dbReference type="OrthoDB" id="2123594at2759"/>
<organism evidence="12 13">
    <name type="scientific">Clonostachys rhizophaga</name>
    <dbReference type="NCBI Taxonomy" id="160324"/>
    <lineage>
        <taxon>Eukaryota</taxon>
        <taxon>Fungi</taxon>
        <taxon>Dikarya</taxon>
        <taxon>Ascomycota</taxon>
        <taxon>Pezizomycotina</taxon>
        <taxon>Sordariomycetes</taxon>
        <taxon>Hypocreomycetidae</taxon>
        <taxon>Hypocreales</taxon>
        <taxon>Bionectriaceae</taxon>
        <taxon>Clonostachys</taxon>
    </lineage>
</organism>
<dbReference type="Pfam" id="PF01915">
    <property type="entry name" value="Glyco_hydro_3_C"/>
    <property type="match status" value="1"/>
</dbReference>
<dbReference type="InterPro" id="IPR036962">
    <property type="entry name" value="Glyco_hydro_3_N_sf"/>
</dbReference>
<keyword evidence="6" id="KW-0325">Glycoprotein</keyword>
<evidence type="ECO:0000256" key="4">
    <source>
        <dbReference type="ARBA" id="ARBA00012744"/>
    </source>
</evidence>
<dbReference type="Gene3D" id="3.20.20.300">
    <property type="entry name" value="Glycoside hydrolase, family 3, N-terminal domain"/>
    <property type="match status" value="1"/>
</dbReference>
<keyword evidence="7 10" id="KW-0119">Carbohydrate metabolism</keyword>
<evidence type="ECO:0000256" key="1">
    <source>
        <dbReference type="ARBA" id="ARBA00000448"/>
    </source>
</evidence>
<accession>A0A9N9VSK1</accession>
<dbReference type="InterPro" id="IPR002772">
    <property type="entry name" value="Glyco_hydro_3_C"/>
</dbReference>
<dbReference type="PANTHER" id="PTHR42715:SF10">
    <property type="entry name" value="BETA-GLUCOSIDASE"/>
    <property type="match status" value="1"/>
</dbReference>
<keyword evidence="8 10" id="KW-0326">Glycosidase</keyword>
<dbReference type="Proteomes" id="UP000696573">
    <property type="component" value="Unassembled WGS sequence"/>
</dbReference>
<reference evidence="12" key="1">
    <citation type="submission" date="2021-10" db="EMBL/GenBank/DDBJ databases">
        <authorList>
            <person name="Piombo E."/>
        </authorList>
    </citation>
    <scope>NUCLEOTIDE SEQUENCE</scope>
</reference>
<dbReference type="InterPro" id="IPR050288">
    <property type="entry name" value="Cellulose_deg_GH3"/>
</dbReference>